<keyword evidence="3" id="KW-0802">TPR repeat</keyword>
<feature type="compositionally biased region" description="Polar residues" evidence="4">
    <location>
        <begin position="9"/>
        <end position="23"/>
    </location>
</feature>
<keyword evidence="2" id="KW-0677">Repeat</keyword>
<organism evidence="6 7">
    <name type="scientific">Oleomonas cavernae</name>
    <dbReference type="NCBI Taxonomy" id="2320859"/>
    <lineage>
        <taxon>Bacteria</taxon>
        <taxon>Pseudomonadati</taxon>
        <taxon>Pseudomonadota</taxon>
        <taxon>Alphaproteobacteria</taxon>
        <taxon>Acetobacterales</taxon>
        <taxon>Acetobacteraceae</taxon>
        <taxon>Oleomonas</taxon>
    </lineage>
</organism>
<dbReference type="AlphaFoldDB" id="A0A418WD26"/>
<evidence type="ECO:0000256" key="2">
    <source>
        <dbReference type="ARBA" id="ARBA00022737"/>
    </source>
</evidence>
<dbReference type="InterPro" id="IPR011250">
    <property type="entry name" value="OMP/PagP_B-barrel"/>
</dbReference>
<reference evidence="6 7" key="1">
    <citation type="submission" date="2018-09" db="EMBL/GenBank/DDBJ databases">
        <authorList>
            <person name="Zhu H."/>
        </authorList>
    </citation>
    <scope>NUCLEOTIDE SEQUENCE [LARGE SCALE GENOMIC DNA]</scope>
    <source>
        <strain evidence="6 7">K1W22B-8</strain>
    </source>
</reference>
<dbReference type="SUPFAM" id="SSF56925">
    <property type="entry name" value="OMPA-like"/>
    <property type="match status" value="1"/>
</dbReference>
<dbReference type="Proteomes" id="UP000284605">
    <property type="component" value="Unassembled WGS sequence"/>
</dbReference>
<evidence type="ECO:0000259" key="5">
    <source>
        <dbReference type="Pfam" id="PF05420"/>
    </source>
</evidence>
<name>A0A418WD26_9PROT</name>
<dbReference type="EMBL" id="QYUK01000011">
    <property type="protein sequence ID" value="RJF87935.1"/>
    <property type="molecule type" value="Genomic_DNA"/>
</dbReference>
<proteinExistence type="predicted"/>
<evidence type="ECO:0000313" key="7">
    <source>
        <dbReference type="Proteomes" id="UP000284605"/>
    </source>
</evidence>
<dbReference type="OrthoDB" id="174989at2"/>
<feature type="region of interest" description="Disordered" evidence="4">
    <location>
        <begin position="1"/>
        <end position="23"/>
    </location>
</feature>
<dbReference type="GO" id="GO:0019867">
    <property type="term" value="C:outer membrane"/>
    <property type="evidence" value="ECO:0007669"/>
    <property type="project" value="InterPro"/>
</dbReference>
<dbReference type="Pfam" id="PF05420">
    <property type="entry name" value="BCSC_C"/>
    <property type="match status" value="1"/>
</dbReference>
<sequence>MVYLPAANTGATPGASSGQTTVNQFGTAPAPVYSPGITPVQALTPAGAPARPTRQVAFGAPGAPPVSDPLARDIGTALGELQREVAPVAYADLGFRYRDGEVGLGRLFELDNTTSFTFSPANTGRLTVQANPVHVAAGKPDLGGAKRFGTNPLLAPARPLRPADQTDTGLGLSASYAIADVKVDVGTTPLGFQLESLQGGIQWQPALTDALRLRLTADRRAVTDSVLSYAGTRDPLSGKEWGGVMRTGGEIGLSYDVAEGGAYGSVGYHVYDGTNVADNAAWSADFGAYLRPYRTETSRLQVGVALSYLNFDKNLSQFTLGHGGYFSPQNYFAIAIPVDYRATVKKWTYNIGGAVGYQNFRQEAAPYFPNDPDLQASLQANAAANPGNDIPTAYAESSESGFGVSAQGGFEYALTPATTVGGSLSFSNFGDYSESSGKVFLRYQFVD</sequence>
<evidence type="ECO:0000256" key="3">
    <source>
        <dbReference type="ARBA" id="ARBA00022803"/>
    </source>
</evidence>
<dbReference type="RefSeq" id="WP_119778570.1">
    <property type="nucleotide sequence ID" value="NZ_QYUK01000011.1"/>
</dbReference>
<evidence type="ECO:0000313" key="6">
    <source>
        <dbReference type="EMBL" id="RJF87935.1"/>
    </source>
</evidence>
<comment type="caution">
    <text evidence="6">The sequence shown here is derived from an EMBL/GenBank/DDBJ whole genome shotgun (WGS) entry which is preliminary data.</text>
</comment>
<dbReference type="InterPro" id="IPR008410">
    <property type="entry name" value="BCSC_C"/>
</dbReference>
<evidence type="ECO:0000256" key="1">
    <source>
        <dbReference type="ARBA" id="ARBA00022729"/>
    </source>
</evidence>
<dbReference type="GO" id="GO:0030244">
    <property type="term" value="P:cellulose biosynthetic process"/>
    <property type="evidence" value="ECO:0007669"/>
    <property type="project" value="InterPro"/>
</dbReference>
<evidence type="ECO:0000256" key="4">
    <source>
        <dbReference type="SAM" id="MobiDB-lite"/>
    </source>
</evidence>
<gene>
    <name evidence="6" type="ORF">D3874_13645</name>
</gene>
<keyword evidence="7" id="KW-1185">Reference proteome</keyword>
<protein>
    <recommendedName>
        <fullName evidence="5">Cellulose synthase operon C C-terminal domain-containing protein</fullName>
    </recommendedName>
</protein>
<keyword evidence="1" id="KW-0732">Signal</keyword>
<feature type="domain" description="Cellulose synthase operon C C-terminal" evidence="5">
    <location>
        <begin position="114"/>
        <end position="445"/>
    </location>
</feature>
<accession>A0A418WD26</accession>